<dbReference type="EMBL" id="QKYT01000854">
    <property type="protein sequence ID" value="RIA81052.1"/>
    <property type="molecule type" value="Genomic_DNA"/>
</dbReference>
<name>A0A397S6D6_9GLOM</name>
<dbReference type="AlphaFoldDB" id="A0A397S6D6"/>
<evidence type="ECO:0000313" key="2">
    <source>
        <dbReference type="EMBL" id="RIA81052.1"/>
    </source>
</evidence>
<gene>
    <name evidence="2" type="ORF">C1645_791319</name>
</gene>
<keyword evidence="3" id="KW-1185">Reference proteome</keyword>
<organism evidence="2 3">
    <name type="scientific">Glomus cerebriforme</name>
    <dbReference type="NCBI Taxonomy" id="658196"/>
    <lineage>
        <taxon>Eukaryota</taxon>
        <taxon>Fungi</taxon>
        <taxon>Fungi incertae sedis</taxon>
        <taxon>Mucoromycota</taxon>
        <taxon>Glomeromycotina</taxon>
        <taxon>Glomeromycetes</taxon>
        <taxon>Glomerales</taxon>
        <taxon>Glomeraceae</taxon>
        <taxon>Glomus</taxon>
    </lineage>
</organism>
<reference evidence="2 3" key="1">
    <citation type="submission" date="2018-06" db="EMBL/GenBank/DDBJ databases">
        <title>Comparative genomics reveals the genomic features of Rhizophagus irregularis, R. cerebriforme, R. diaphanum and Gigaspora rosea, and their symbiotic lifestyle signature.</title>
        <authorList>
            <person name="Morin E."/>
            <person name="San Clemente H."/>
            <person name="Chen E.C.H."/>
            <person name="De La Providencia I."/>
            <person name="Hainaut M."/>
            <person name="Kuo A."/>
            <person name="Kohler A."/>
            <person name="Murat C."/>
            <person name="Tang N."/>
            <person name="Roy S."/>
            <person name="Loubradou J."/>
            <person name="Henrissat B."/>
            <person name="Grigoriev I.V."/>
            <person name="Corradi N."/>
            <person name="Roux C."/>
            <person name="Martin F.M."/>
        </authorList>
    </citation>
    <scope>NUCLEOTIDE SEQUENCE [LARGE SCALE GENOMIC DNA]</scope>
    <source>
        <strain evidence="2 3">DAOM 227022</strain>
    </source>
</reference>
<sequence>MKNRRNKFMSYCFICTSDINASLIFYSYIFQNVLQYFFIINYISKLSIKPRKINITIEK</sequence>
<evidence type="ECO:0000313" key="3">
    <source>
        <dbReference type="Proteomes" id="UP000265703"/>
    </source>
</evidence>
<evidence type="ECO:0000256" key="1">
    <source>
        <dbReference type="SAM" id="Phobius"/>
    </source>
</evidence>
<proteinExistence type="predicted"/>
<accession>A0A397S6D6</accession>
<comment type="caution">
    <text evidence="2">The sequence shown here is derived from an EMBL/GenBank/DDBJ whole genome shotgun (WGS) entry which is preliminary data.</text>
</comment>
<keyword evidence="1" id="KW-1133">Transmembrane helix</keyword>
<keyword evidence="1" id="KW-0472">Membrane</keyword>
<keyword evidence="1" id="KW-0812">Transmembrane</keyword>
<dbReference type="Proteomes" id="UP000265703">
    <property type="component" value="Unassembled WGS sequence"/>
</dbReference>
<feature type="transmembrane region" description="Helical" evidence="1">
    <location>
        <begin position="23"/>
        <end position="43"/>
    </location>
</feature>
<protein>
    <submittedName>
        <fullName evidence="2">Uncharacterized protein</fullName>
    </submittedName>
</protein>